<dbReference type="RefSeq" id="WP_066395838.1">
    <property type="nucleotide sequence ID" value="NZ_JAGIKZ010000005.1"/>
</dbReference>
<evidence type="ECO:0000313" key="2">
    <source>
        <dbReference type="EMBL" id="MBP2240830.1"/>
    </source>
</evidence>
<comment type="caution">
    <text evidence="2">The sequence shown here is derived from an EMBL/GenBank/DDBJ whole genome shotgun (WGS) entry which is preliminary data.</text>
</comment>
<keyword evidence="3" id="KW-1185">Reference proteome</keyword>
<keyword evidence="1" id="KW-0812">Transmembrane</keyword>
<protein>
    <submittedName>
        <fullName evidence="2">Stage III sporulation protein AF</fullName>
    </submittedName>
</protein>
<gene>
    <name evidence="2" type="ORF">J2Z40_001389</name>
</gene>
<organism evidence="2 3">
    <name type="scientific">Cytobacillus eiseniae</name>
    <dbReference type="NCBI Taxonomy" id="762947"/>
    <lineage>
        <taxon>Bacteria</taxon>
        <taxon>Bacillati</taxon>
        <taxon>Bacillota</taxon>
        <taxon>Bacilli</taxon>
        <taxon>Bacillales</taxon>
        <taxon>Bacillaceae</taxon>
        <taxon>Cytobacillus</taxon>
    </lineage>
</organism>
<feature type="transmembrane region" description="Helical" evidence="1">
    <location>
        <begin position="33"/>
        <end position="54"/>
    </location>
</feature>
<keyword evidence="1" id="KW-0472">Membrane</keyword>
<dbReference type="Proteomes" id="UP001519293">
    <property type="component" value="Unassembled WGS sequence"/>
</dbReference>
<dbReference type="NCBIfam" id="TIGR02896">
    <property type="entry name" value="spore_III_AF"/>
    <property type="match status" value="1"/>
</dbReference>
<reference evidence="2 3" key="1">
    <citation type="submission" date="2021-03" db="EMBL/GenBank/DDBJ databases">
        <title>Genomic Encyclopedia of Type Strains, Phase IV (KMG-IV): sequencing the most valuable type-strain genomes for metagenomic binning, comparative biology and taxonomic classification.</title>
        <authorList>
            <person name="Goeker M."/>
        </authorList>
    </citation>
    <scope>NUCLEOTIDE SEQUENCE [LARGE SCALE GENOMIC DNA]</scope>
    <source>
        <strain evidence="2 3">DSM 26675</strain>
    </source>
</reference>
<proteinExistence type="predicted"/>
<dbReference type="EMBL" id="JAGIKZ010000005">
    <property type="protein sequence ID" value="MBP2240830.1"/>
    <property type="molecule type" value="Genomic_DNA"/>
</dbReference>
<sequence length="209" mass="23877">MEFIKEWITNIILFVLLATVIDMLLPNSNLQKYIKMVTGLLLIAIILTPILKLVTNDFEEVLATIPSIEASGGESLENSIEMQKKEIQAFQHAYILEEMAVQLKKDVEEELMEQYDLEVMKIKFQVDEQDQRDFPENLQKVMIYVKNKDEEAEAVEVIKKVEINTEETLPSIQVSNEAEKVASLFAQKLNVDVNMIEVLVEGGKMNKNG</sequence>
<dbReference type="InterPro" id="IPR014245">
    <property type="entry name" value="Spore_III_AF"/>
</dbReference>
<feature type="transmembrane region" description="Helical" evidence="1">
    <location>
        <begin position="7"/>
        <end position="27"/>
    </location>
</feature>
<dbReference type="Pfam" id="PF09581">
    <property type="entry name" value="Spore_III_AF"/>
    <property type="match status" value="1"/>
</dbReference>
<keyword evidence="1" id="KW-1133">Transmembrane helix</keyword>
<accession>A0ABS4RD58</accession>
<name>A0ABS4RD58_9BACI</name>
<evidence type="ECO:0000256" key="1">
    <source>
        <dbReference type="SAM" id="Phobius"/>
    </source>
</evidence>
<evidence type="ECO:0000313" key="3">
    <source>
        <dbReference type="Proteomes" id="UP001519293"/>
    </source>
</evidence>